<dbReference type="AlphaFoldDB" id="A0AA90U1L3"/>
<evidence type="ECO:0008006" key="3">
    <source>
        <dbReference type="Google" id="ProtNLM"/>
    </source>
</evidence>
<accession>A0AA90U1L3</accession>
<sequence>MEDEKQKIFNELRVILSSYVPPLSVKIDESRRYDIYGTKTVQIGRTKKKEMFFASIIIQKYHVGLYFLPIYTHKDRFDDAPEELLHLLKGKSCFHIKRFYTAVFENIRQAMDKGIRIYEEEGWV</sequence>
<evidence type="ECO:0000313" key="2">
    <source>
        <dbReference type="Proteomes" id="UP001185015"/>
    </source>
</evidence>
<name>A0AA90U1L3_9EURY</name>
<dbReference type="RefSeq" id="WP_270095405.1">
    <property type="nucleotide sequence ID" value="NZ_JAQFFK010000001.1"/>
</dbReference>
<reference evidence="1 2" key="1">
    <citation type="submission" date="2023-07" db="EMBL/GenBank/DDBJ databases">
        <title>Genomic Encyclopedia of Type Strains, Phase IV (KMG-IV): sequencing the most valuable type-strain genomes for metagenomic binning, comparative biology and taxonomic classification.</title>
        <authorList>
            <person name="Goeker M."/>
        </authorList>
    </citation>
    <scope>NUCLEOTIDE SEQUENCE [LARGE SCALE GENOMIC DNA]</scope>
    <source>
        <strain evidence="1 2">DSM 17273</strain>
    </source>
</reference>
<comment type="caution">
    <text evidence="1">The sequence shown here is derived from an EMBL/GenBank/DDBJ whole genome shotgun (WGS) entry which is preliminary data.</text>
</comment>
<proteinExistence type="predicted"/>
<keyword evidence="2" id="KW-1185">Reference proteome</keyword>
<organism evidence="1 2">
    <name type="scientific">Methanococcoides alaskense</name>
    <dbReference type="NCBI Taxonomy" id="325778"/>
    <lineage>
        <taxon>Archaea</taxon>
        <taxon>Methanobacteriati</taxon>
        <taxon>Methanobacteriota</taxon>
        <taxon>Stenosarchaea group</taxon>
        <taxon>Methanomicrobia</taxon>
        <taxon>Methanosarcinales</taxon>
        <taxon>Methanosarcinaceae</taxon>
        <taxon>Methanococcoides</taxon>
    </lineage>
</organism>
<dbReference type="EMBL" id="JAVDQI010000011">
    <property type="protein sequence ID" value="MDR6223780.1"/>
    <property type="molecule type" value="Genomic_DNA"/>
</dbReference>
<gene>
    <name evidence="1" type="ORF">J2750_002256</name>
</gene>
<dbReference type="Proteomes" id="UP001185015">
    <property type="component" value="Unassembled WGS sequence"/>
</dbReference>
<protein>
    <recommendedName>
        <fullName evidence="3">DUF1801 domain-containing protein</fullName>
    </recommendedName>
</protein>
<evidence type="ECO:0000313" key="1">
    <source>
        <dbReference type="EMBL" id="MDR6223780.1"/>
    </source>
</evidence>